<organism evidence="5">
    <name type="scientific">Echinostoma caproni</name>
    <dbReference type="NCBI Taxonomy" id="27848"/>
    <lineage>
        <taxon>Eukaryota</taxon>
        <taxon>Metazoa</taxon>
        <taxon>Spiralia</taxon>
        <taxon>Lophotrochozoa</taxon>
        <taxon>Platyhelminthes</taxon>
        <taxon>Trematoda</taxon>
        <taxon>Digenea</taxon>
        <taxon>Plagiorchiida</taxon>
        <taxon>Echinostomata</taxon>
        <taxon>Echinostomatoidea</taxon>
        <taxon>Echinostomatidae</taxon>
        <taxon>Echinostoma</taxon>
    </lineage>
</organism>
<evidence type="ECO:0000259" key="2">
    <source>
        <dbReference type="Pfam" id="PF01425"/>
    </source>
</evidence>
<dbReference type="WBParaSite" id="ECPE_0000376101-mRNA-1">
    <property type="protein sequence ID" value="ECPE_0000376101-mRNA-1"/>
    <property type="gene ID" value="ECPE_0000376101"/>
</dbReference>
<name>A0A183A9X3_9TREM</name>
<gene>
    <name evidence="3" type="ORF">ECPE_LOCUS3758</name>
</gene>
<accession>A0A183A9X3</accession>
<dbReference type="SUPFAM" id="SSF75304">
    <property type="entry name" value="Amidase signature (AS) enzymes"/>
    <property type="match status" value="1"/>
</dbReference>
<feature type="coiled-coil region" evidence="1">
    <location>
        <begin position="14"/>
        <end position="41"/>
    </location>
</feature>
<keyword evidence="1" id="KW-0175">Coiled coil</keyword>
<sequence length="566" mass="63053">MKSIIDYSYNWMSLPKAINNNNKLKEKHDQLSSRRKEVEKFLNGLSKDERKSWDDVVELDLDQLETRLRNKSLTPLQVLHAFQAKVLRLHDTLGNSGMCEFIREAEQEATDLTNNPRLSSEQSPLYGIPISLKELCAVKGYDCTIGLVKLIGQSKSEDSVVVRVLRKAGAVPFVLTATSQLALTTTGFNPVYGDMHNPNSKDHEPGGGSPIGIGTDLLGSIRIPSAFCGICGFKPTATRVSTIGVVELDPRMVLPPFRVSVGPMGKRVSDLVRVMQVLFDTPMYEMDPTVIPLPFRHSIYDAVNGKPLVIGYYDTFDDPSLIQTVPSVRRGIAQAVEVMRKKGYHVIPFSPPRPAELLQLILRAISPDGGQTASRLLSNEPLSEQTQAMRLMANTPDGLRGLLDGAARNNMGIPAAWAKMVQKLNRPQDLQEAMYQLQVYRREFLQAMEEAGSIDVILCPVWTSPAYAKGTPAYYTNPPMIYTGIYNAMDFPAGSVPIGRVTEEDVEESNKWAEERQKAKDRYHQRLFNMQSDTVGLPLAVQVAGKPYQDELVLRMMRELETGQNK</sequence>
<evidence type="ECO:0000313" key="5">
    <source>
        <dbReference type="WBParaSite" id="ECPE_0000376101-mRNA-1"/>
    </source>
</evidence>
<dbReference type="PANTHER" id="PTHR45847:SF6">
    <property type="entry name" value="FATTY ACID AMIDE HYDROLASE"/>
    <property type="match status" value="1"/>
</dbReference>
<evidence type="ECO:0000256" key="1">
    <source>
        <dbReference type="SAM" id="Coils"/>
    </source>
</evidence>
<dbReference type="EMBL" id="UZAN01040668">
    <property type="protein sequence ID" value="VDP70484.1"/>
    <property type="molecule type" value="Genomic_DNA"/>
</dbReference>
<protein>
    <submittedName>
        <fullName evidence="5">Amidase domain-containing protein</fullName>
    </submittedName>
</protein>
<dbReference type="GO" id="GO:0017064">
    <property type="term" value="F:fatty acid amide hydrolase activity"/>
    <property type="evidence" value="ECO:0007669"/>
    <property type="project" value="TreeGrafter"/>
</dbReference>
<dbReference type="PANTHER" id="PTHR45847">
    <property type="entry name" value="FATTY ACID AMIDE HYDROLASE"/>
    <property type="match status" value="1"/>
</dbReference>
<keyword evidence="4" id="KW-1185">Reference proteome</keyword>
<dbReference type="InterPro" id="IPR023631">
    <property type="entry name" value="Amidase_dom"/>
</dbReference>
<evidence type="ECO:0000313" key="4">
    <source>
        <dbReference type="Proteomes" id="UP000272942"/>
    </source>
</evidence>
<dbReference type="Gene3D" id="3.90.1300.10">
    <property type="entry name" value="Amidase signature (AS) domain"/>
    <property type="match status" value="1"/>
</dbReference>
<reference evidence="3 4" key="2">
    <citation type="submission" date="2018-11" db="EMBL/GenBank/DDBJ databases">
        <authorList>
            <consortium name="Pathogen Informatics"/>
        </authorList>
    </citation>
    <scope>NUCLEOTIDE SEQUENCE [LARGE SCALE GENOMIC DNA]</scope>
    <source>
        <strain evidence="3 4">Egypt</strain>
    </source>
</reference>
<dbReference type="Proteomes" id="UP000272942">
    <property type="component" value="Unassembled WGS sequence"/>
</dbReference>
<dbReference type="PIRSF" id="PIRSF001221">
    <property type="entry name" value="Amidase_fungi"/>
    <property type="match status" value="1"/>
</dbReference>
<dbReference type="AlphaFoldDB" id="A0A183A9X3"/>
<dbReference type="InterPro" id="IPR036928">
    <property type="entry name" value="AS_sf"/>
</dbReference>
<evidence type="ECO:0000313" key="3">
    <source>
        <dbReference type="EMBL" id="VDP70484.1"/>
    </source>
</evidence>
<proteinExistence type="predicted"/>
<reference evidence="5" key="1">
    <citation type="submission" date="2016-06" db="UniProtKB">
        <authorList>
            <consortium name="WormBaseParasite"/>
        </authorList>
    </citation>
    <scope>IDENTIFICATION</scope>
</reference>
<dbReference type="InterPro" id="IPR052096">
    <property type="entry name" value="Endocannabinoid_amidase"/>
</dbReference>
<dbReference type="GO" id="GO:0004040">
    <property type="term" value="F:amidase activity"/>
    <property type="evidence" value="ECO:0007669"/>
    <property type="project" value="TreeGrafter"/>
</dbReference>
<dbReference type="Pfam" id="PF01425">
    <property type="entry name" value="Amidase"/>
    <property type="match status" value="1"/>
</dbReference>
<dbReference type="GO" id="GO:0009062">
    <property type="term" value="P:fatty acid catabolic process"/>
    <property type="evidence" value="ECO:0007669"/>
    <property type="project" value="TreeGrafter"/>
</dbReference>
<feature type="domain" description="Amidase" evidence="2">
    <location>
        <begin position="78"/>
        <end position="554"/>
    </location>
</feature>
<dbReference type="OrthoDB" id="6428749at2759"/>